<proteinExistence type="predicted"/>
<gene>
    <name evidence="1" type="ORF">GK091_28835</name>
</gene>
<sequence length="206" mass="23912">MQPTTTSLINVSLTDFVDFVICSGGKRLTKVKEIKARGEYEPQGDFYRGLRKGIQDIHQGGYSKMSLDLLSMPSNENKAAMYSLMVEGYKKFWGTKQVEWQDPIRKNWYYRELAVRLNPELYLLIDRMPHVIKLHFRKDERLTKDKVCAIVNLMEEELTPHLPDDVIFGVLDVAKGLLCRKDSRRSNLNLLIRSEADAFISLWNLI</sequence>
<reference evidence="1 2" key="1">
    <citation type="submission" date="2020-02" db="EMBL/GenBank/DDBJ databases">
        <title>Draft genome sequence of two Spirosoma agri KCTC 52727 and Spirosoma terrae KCTC 52035.</title>
        <authorList>
            <person name="Rojas J."/>
            <person name="Ambika Manirajan B."/>
            <person name="Ratering S."/>
            <person name="Suarez C."/>
            <person name="Schnell S."/>
        </authorList>
    </citation>
    <scope>NUCLEOTIDE SEQUENCE [LARGE SCALE GENOMIC DNA]</scope>
    <source>
        <strain evidence="1 2">KCTC 52727</strain>
    </source>
</reference>
<dbReference type="EMBL" id="JAAGNZ010000011">
    <property type="protein sequence ID" value="NEU70905.1"/>
    <property type="molecule type" value="Genomic_DNA"/>
</dbReference>
<accession>A0A6M0IT69</accession>
<protein>
    <submittedName>
        <fullName evidence="1">Uncharacterized protein</fullName>
    </submittedName>
</protein>
<dbReference type="Proteomes" id="UP000477386">
    <property type="component" value="Unassembled WGS sequence"/>
</dbReference>
<organism evidence="1 2">
    <name type="scientific">Spirosoma agri</name>
    <dbReference type="NCBI Taxonomy" id="1987381"/>
    <lineage>
        <taxon>Bacteria</taxon>
        <taxon>Pseudomonadati</taxon>
        <taxon>Bacteroidota</taxon>
        <taxon>Cytophagia</taxon>
        <taxon>Cytophagales</taxon>
        <taxon>Cytophagaceae</taxon>
        <taxon>Spirosoma</taxon>
    </lineage>
</organism>
<name>A0A6M0IT69_9BACT</name>
<evidence type="ECO:0000313" key="2">
    <source>
        <dbReference type="Proteomes" id="UP000477386"/>
    </source>
</evidence>
<evidence type="ECO:0000313" key="1">
    <source>
        <dbReference type="EMBL" id="NEU70905.1"/>
    </source>
</evidence>
<dbReference type="RefSeq" id="WP_164044219.1">
    <property type="nucleotide sequence ID" value="NZ_JAAGNZ010000011.1"/>
</dbReference>
<dbReference type="AlphaFoldDB" id="A0A6M0IT69"/>
<keyword evidence="2" id="KW-1185">Reference proteome</keyword>
<comment type="caution">
    <text evidence="1">The sequence shown here is derived from an EMBL/GenBank/DDBJ whole genome shotgun (WGS) entry which is preliminary data.</text>
</comment>